<dbReference type="InterPro" id="IPR036930">
    <property type="entry name" value="WGR_dom_sf"/>
</dbReference>
<evidence type="ECO:0000313" key="3">
    <source>
        <dbReference type="Proteomes" id="UP000621455"/>
    </source>
</evidence>
<dbReference type="Proteomes" id="UP000621455">
    <property type="component" value="Unassembled WGS sequence"/>
</dbReference>
<evidence type="ECO:0000259" key="1">
    <source>
        <dbReference type="PROSITE" id="PS51977"/>
    </source>
</evidence>
<dbReference type="Gene3D" id="2.20.140.10">
    <property type="entry name" value="WGR domain"/>
    <property type="match status" value="1"/>
</dbReference>
<dbReference type="RefSeq" id="WP_167088452.1">
    <property type="nucleotide sequence ID" value="NZ_WHJG01000018.1"/>
</dbReference>
<reference evidence="2 3" key="1">
    <citation type="submission" date="2019-10" db="EMBL/GenBank/DDBJ databases">
        <title>Taxonomy of Antarctic Massilia spp.: description of Massilia rubra sp. nov., Massilia aquatica sp. nov., Massilia mucilaginosa sp. nov., Massilia frigida sp. nov. isolated from streams, lakes and regoliths.</title>
        <authorList>
            <person name="Holochova P."/>
            <person name="Sedlacek I."/>
            <person name="Kralova S."/>
            <person name="Maslanova I."/>
            <person name="Busse H.-J."/>
            <person name="Stankova E."/>
            <person name="Vrbovska V."/>
            <person name="Kovarovic V."/>
            <person name="Bartak M."/>
            <person name="Svec P."/>
            <person name="Pantucek R."/>
        </authorList>
    </citation>
    <scope>NUCLEOTIDE SEQUENCE [LARGE SCALE GENOMIC DNA]</scope>
    <source>
        <strain evidence="2 3">CCM 8695</strain>
    </source>
</reference>
<organism evidence="2 3">
    <name type="scientific">Massilia frigida</name>
    <dbReference type="NCBI Taxonomy" id="2609281"/>
    <lineage>
        <taxon>Bacteria</taxon>
        <taxon>Pseudomonadati</taxon>
        <taxon>Pseudomonadota</taxon>
        <taxon>Betaproteobacteria</taxon>
        <taxon>Burkholderiales</taxon>
        <taxon>Oxalobacteraceae</taxon>
        <taxon>Telluria group</taxon>
        <taxon>Massilia</taxon>
    </lineage>
</organism>
<proteinExistence type="predicted"/>
<feature type="domain" description="WGR" evidence="1">
    <location>
        <begin position="1"/>
        <end position="78"/>
    </location>
</feature>
<accession>A0ABX0NEB0</accession>
<name>A0ABX0NEB0_9BURK</name>
<gene>
    <name evidence="2" type="ORF">F2P44_17850</name>
</gene>
<evidence type="ECO:0000313" key="2">
    <source>
        <dbReference type="EMBL" id="NHZ81124.1"/>
    </source>
</evidence>
<keyword evidence="3" id="KW-1185">Reference proteome</keyword>
<dbReference type="InterPro" id="IPR008893">
    <property type="entry name" value="WGR_domain"/>
</dbReference>
<dbReference type="Pfam" id="PF05406">
    <property type="entry name" value="WGR"/>
    <property type="match status" value="1"/>
</dbReference>
<dbReference type="EMBL" id="WHJG01000018">
    <property type="protein sequence ID" value="NHZ81124.1"/>
    <property type="molecule type" value="Genomic_DNA"/>
</dbReference>
<dbReference type="SMART" id="SM00773">
    <property type="entry name" value="WGR"/>
    <property type="match status" value="1"/>
</dbReference>
<sequence length="520" mass="55909">MRRFEYHDDVSIKFWQVDQAGSDLHIGFGRIGSAGQRQCKSYADSASAGAAMEKLIREKIAKGYVETSAGAVIEPTPAAGGIAPCPAASHNVPASLEELPPVLAAPPWTKSARKYHTILALKPLALAPIARWTPEERQAMCSTTRYDVSPYNWRRYEGPPDAEAAMAAGDVDRVVALWVDNLGTDKIGSCVDSVTDLPAPFNAALLTAVAKREINSPGYAIGTLGLASVPALAIMIERRPAIELPYAKYFGATELALPVARAYASQKNNSARELARDWLLANPEHSACALIAPALGKASSARDAAVAVLRLLASGGHEAVLTQVASRYRQEAVETALRALLDDDPLERFPSKIAPLPAFWQPGKWPRPCLFNGKVLPDAALDAIGVMLRFPRSDHPYAGIDQVRQACTPSSLSRFAWDLFSAWTAAGGDPGENWAFTALGLFGSDDIARKLTPLIRAWPGEQLDPGLIVGMPEHEPEQRLKEVRVVDGDTVNGKAPRYPLSTLGAIVASELIRDMQDLGA</sequence>
<comment type="caution">
    <text evidence="2">The sequence shown here is derived from an EMBL/GenBank/DDBJ whole genome shotgun (WGS) entry which is preliminary data.</text>
</comment>
<dbReference type="SUPFAM" id="SSF142921">
    <property type="entry name" value="WGR domain-like"/>
    <property type="match status" value="1"/>
</dbReference>
<dbReference type="CDD" id="cd07996">
    <property type="entry name" value="WGR_MMR_like"/>
    <property type="match status" value="1"/>
</dbReference>
<protein>
    <submittedName>
        <fullName evidence="2">WGR domain-containing protein</fullName>
    </submittedName>
</protein>
<dbReference type="PROSITE" id="PS51977">
    <property type="entry name" value="WGR"/>
    <property type="match status" value="1"/>
</dbReference>
<dbReference type="InterPro" id="IPR049809">
    <property type="entry name" value="YehF/YfeS-like_WGR"/>
</dbReference>